<reference evidence="2 3" key="1">
    <citation type="journal article" date="2016" name="Nat. Commun.">
        <title>Thousands of microbial genomes shed light on interconnected biogeochemical processes in an aquifer system.</title>
        <authorList>
            <person name="Anantharaman K."/>
            <person name="Brown C.T."/>
            <person name="Hug L.A."/>
            <person name="Sharon I."/>
            <person name="Castelle C.J."/>
            <person name="Probst A.J."/>
            <person name="Thomas B.C."/>
            <person name="Singh A."/>
            <person name="Wilkins M.J."/>
            <person name="Karaoz U."/>
            <person name="Brodie E.L."/>
            <person name="Williams K.H."/>
            <person name="Hubbard S.S."/>
            <person name="Banfield J.F."/>
        </authorList>
    </citation>
    <scope>NUCLEOTIDE SEQUENCE [LARGE SCALE GENOMIC DNA]</scope>
</reference>
<evidence type="ECO:0008006" key="4">
    <source>
        <dbReference type="Google" id="ProtNLM"/>
    </source>
</evidence>
<organism evidence="2 3">
    <name type="scientific">Candidatus Yanofskybacteria bacterium RIFCSPHIGHO2_02_FULL_38_22b</name>
    <dbReference type="NCBI Taxonomy" id="1802673"/>
    <lineage>
        <taxon>Bacteria</taxon>
        <taxon>Candidatus Yanofskyibacteriota</taxon>
    </lineage>
</organism>
<dbReference type="AlphaFoldDB" id="A0A1F8F1M0"/>
<dbReference type="EMBL" id="MGJN01000011">
    <property type="protein sequence ID" value="OGN07013.1"/>
    <property type="molecule type" value="Genomic_DNA"/>
</dbReference>
<name>A0A1F8F1M0_9BACT</name>
<accession>A0A1F8F1M0</accession>
<protein>
    <recommendedName>
        <fullName evidence="4">DUF5671 domain-containing protein</fullName>
    </recommendedName>
</protein>
<evidence type="ECO:0000256" key="1">
    <source>
        <dbReference type="SAM" id="Phobius"/>
    </source>
</evidence>
<feature type="transmembrane region" description="Helical" evidence="1">
    <location>
        <begin position="37"/>
        <end position="57"/>
    </location>
</feature>
<dbReference type="Proteomes" id="UP000176834">
    <property type="component" value="Unassembled WGS sequence"/>
</dbReference>
<sequence length="69" mass="7802">MSPLSKAIRDVVVLILLAILFVPLFLIAFYADSNSYTMNFIGKLMFIPYGIFILIFLKSLVMNIKKIGT</sequence>
<feature type="transmembrane region" description="Helical" evidence="1">
    <location>
        <begin position="12"/>
        <end position="31"/>
    </location>
</feature>
<keyword evidence="1" id="KW-0812">Transmembrane</keyword>
<gene>
    <name evidence="2" type="ORF">A3B86_00200</name>
</gene>
<keyword evidence="1" id="KW-0472">Membrane</keyword>
<comment type="caution">
    <text evidence="2">The sequence shown here is derived from an EMBL/GenBank/DDBJ whole genome shotgun (WGS) entry which is preliminary data.</text>
</comment>
<keyword evidence="1" id="KW-1133">Transmembrane helix</keyword>
<evidence type="ECO:0000313" key="2">
    <source>
        <dbReference type="EMBL" id="OGN07013.1"/>
    </source>
</evidence>
<proteinExistence type="predicted"/>
<evidence type="ECO:0000313" key="3">
    <source>
        <dbReference type="Proteomes" id="UP000176834"/>
    </source>
</evidence>